<name>A0A2G8SCC0_9APHY</name>
<feature type="compositionally biased region" description="Low complexity" evidence="1">
    <location>
        <begin position="304"/>
        <end position="316"/>
    </location>
</feature>
<proteinExistence type="predicted"/>
<dbReference type="AlphaFoldDB" id="A0A2G8SCC0"/>
<dbReference type="GO" id="GO:0032543">
    <property type="term" value="P:mitochondrial translation"/>
    <property type="evidence" value="ECO:0007669"/>
    <property type="project" value="TreeGrafter"/>
</dbReference>
<dbReference type="OrthoDB" id="10052321at2759"/>
<feature type="region of interest" description="Disordered" evidence="1">
    <location>
        <begin position="162"/>
        <end position="182"/>
    </location>
</feature>
<keyword evidence="3" id="KW-1185">Reference proteome</keyword>
<evidence type="ECO:0000313" key="2">
    <source>
        <dbReference type="EMBL" id="PIL31404.1"/>
    </source>
</evidence>
<gene>
    <name evidence="2" type="ORF">GSI_06105</name>
</gene>
<dbReference type="Pfam" id="PF12298">
    <property type="entry name" value="Bot1p"/>
    <property type="match status" value="1"/>
</dbReference>
<feature type="region of interest" description="Disordered" evidence="1">
    <location>
        <begin position="279"/>
        <end position="316"/>
    </location>
</feature>
<organism evidence="2 3">
    <name type="scientific">Ganoderma sinense ZZ0214-1</name>
    <dbReference type="NCBI Taxonomy" id="1077348"/>
    <lineage>
        <taxon>Eukaryota</taxon>
        <taxon>Fungi</taxon>
        <taxon>Dikarya</taxon>
        <taxon>Basidiomycota</taxon>
        <taxon>Agaricomycotina</taxon>
        <taxon>Agaricomycetes</taxon>
        <taxon>Polyporales</taxon>
        <taxon>Polyporaceae</taxon>
        <taxon>Ganoderma</taxon>
    </lineage>
</organism>
<dbReference type="InterPro" id="IPR021036">
    <property type="entry name" value="Ribosomal_mS45"/>
</dbReference>
<protein>
    <recommendedName>
        <fullName evidence="4">Eukaryotic mitochondrial regulator protein-domain-containing protein</fullName>
    </recommendedName>
</protein>
<accession>A0A2G8SCC0</accession>
<dbReference type="GO" id="GO:0003735">
    <property type="term" value="F:structural constituent of ribosome"/>
    <property type="evidence" value="ECO:0007669"/>
    <property type="project" value="TreeGrafter"/>
</dbReference>
<evidence type="ECO:0000256" key="1">
    <source>
        <dbReference type="SAM" id="MobiDB-lite"/>
    </source>
</evidence>
<comment type="caution">
    <text evidence="2">The sequence shown here is derived from an EMBL/GenBank/DDBJ whole genome shotgun (WGS) entry which is preliminary data.</text>
</comment>
<dbReference type="PANTHER" id="PTHR28158:SF1">
    <property type="entry name" value="SMALL RIBOSOMAL SUBUNIT PROTEIN MS45"/>
    <property type="match status" value="1"/>
</dbReference>
<dbReference type="GO" id="GO:0005763">
    <property type="term" value="C:mitochondrial small ribosomal subunit"/>
    <property type="evidence" value="ECO:0007669"/>
    <property type="project" value="TreeGrafter"/>
</dbReference>
<dbReference type="EMBL" id="AYKW01000012">
    <property type="protein sequence ID" value="PIL31404.1"/>
    <property type="molecule type" value="Genomic_DNA"/>
</dbReference>
<feature type="compositionally biased region" description="Basic residues" evidence="1">
    <location>
        <begin position="280"/>
        <end position="292"/>
    </location>
</feature>
<dbReference type="PANTHER" id="PTHR28158">
    <property type="entry name" value="37S RIBOSOMAL PROTEIN S35, MITOCHONDRIAL"/>
    <property type="match status" value="1"/>
</dbReference>
<dbReference type="Proteomes" id="UP000230002">
    <property type="component" value="Unassembled WGS sequence"/>
</dbReference>
<evidence type="ECO:0008006" key="4">
    <source>
        <dbReference type="Google" id="ProtNLM"/>
    </source>
</evidence>
<sequence>MLAHLTNASRRPATQATQAARTCLVVAPRRHYASQNAETVADPFEAGPTYAQWLRGEGLKYKEAHRPNNWLGGEVPFPLNPSFKPPTPISDSIRTAIWNDYIADPATFNVRLLSQRHGLSIARVDAILRLKGLEEHWKKKKPLQTGFLKGMEKALGVTEKQASLRGARRTGGQELGEDAVEADELSEATKNIARDRYQRLFWEPVVEGKDPTMPESLAGAVRIGKDAKAHQEKAKLNKLPHLKFETNSAVVHERPGRPTLRFVDVGVKFVDVRDQLKRDRAAKRRAHMREKRKGPEFVPHEPQASASETETASTAA</sequence>
<evidence type="ECO:0000313" key="3">
    <source>
        <dbReference type="Proteomes" id="UP000230002"/>
    </source>
</evidence>
<reference evidence="2 3" key="1">
    <citation type="journal article" date="2015" name="Sci. Rep.">
        <title>Chromosome-level genome map provides insights into diverse defense mechanisms in the medicinal fungus Ganoderma sinense.</title>
        <authorList>
            <person name="Zhu Y."/>
            <person name="Xu J."/>
            <person name="Sun C."/>
            <person name="Zhou S."/>
            <person name="Xu H."/>
            <person name="Nelson D.R."/>
            <person name="Qian J."/>
            <person name="Song J."/>
            <person name="Luo H."/>
            <person name="Xiang L."/>
            <person name="Li Y."/>
            <person name="Xu Z."/>
            <person name="Ji A."/>
            <person name="Wang L."/>
            <person name="Lu S."/>
            <person name="Hayward A."/>
            <person name="Sun W."/>
            <person name="Li X."/>
            <person name="Schwartz D.C."/>
            <person name="Wang Y."/>
            <person name="Chen S."/>
        </authorList>
    </citation>
    <scope>NUCLEOTIDE SEQUENCE [LARGE SCALE GENOMIC DNA]</scope>
    <source>
        <strain evidence="2 3">ZZ0214-1</strain>
    </source>
</reference>